<dbReference type="AlphaFoldDB" id="A0A934I578"/>
<comment type="caution">
    <text evidence="3">The sequence shown here is derived from an EMBL/GenBank/DDBJ whole genome shotgun (WGS) entry which is preliminary data.</text>
</comment>
<dbReference type="SUPFAM" id="SSF47413">
    <property type="entry name" value="lambda repressor-like DNA-binding domains"/>
    <property type="match status" value="1"/>
</dbReference>
<dbReference type="GO" id="GO:0003677">
    <property type="term" value="F:DNA binding"/>
    <property type="evidence" value="ECO:0007669"/>
    <property type="project" value="UniProtKB-KW"/>
</dbReference>
<dbReference type="PANTHER" id="PTHR46558">
    <property type="entry name" value="TRACRIPTIONAL REGULATORY PROTEIN-RELATED-RELATED"/>
    <property type="match status" value="1"/>
</dbReference>
<evidence type="ECO:0000256" key="1">
    <source>
        <dbReference type="ARBA" id="ARBA00023125"/>
    </source>
</evidence>
<accession>A0A934I578</accession>
<reference evidence="3" key="1">
    <citation type="submission" date="2020-12" db="EMBL/GenBank/DDBJ databases">
        <title>Genome public.</title>
        <authorList>
            <person name="Sun Q."/>
        </authorList>
    </citation>
    <scope>NUCLEOTIDE SEQUENCE</scope>
    <source>
        <strain evidence="3">CCM 8863</strain>
    </source>
</reference>
<dbReference type="Gene3D" id="1.10.260.40">
    <property type="entry name" value="lambda repressor-like DNA-binding domains"/>
    <property type="match status" value="1"/>
</dbReference>
<name>A0A934I578_9CORY</name>
<dbReference type="Proteomes" id="UP000645966">
    <property type="component" value="Unassembled WGS sequence"/>
</dbReference>
<organism evidence="3 4">
    <name type="scientific">Corynebacterium meridianum</name>
    <dbReference type="NCBI Taxonomy" id="2765363"/>
    <lineage>
        <taxon>Bacteria</taxon>
        <taxon>Bacillati</taxon>
        <taxon>Actinomycetota</taxon>
        <taxon>Actinomycetes</taxon>
        <taxon>Mycobacteriales</taxon>
        <taxon>Corynebacteriaceae</taxon>
        <taxon>Corynebacterium</taxon>
    </lineage>
</organism>
<evidence type="ECO:0000259" key="2">
    <source>
        <dbReference type="PROSITE" id="PS50943"/>
    </source>
</evidence>
<proteinExistence type="predicted"/>
<evidence type="ECO:0000313" key="3">
    <source>
        <dbReference type="EMBL" id="MBI8988755.1"/>
    </source>
</evidence>
<sequence length="81" mass="8853">MRNNLPERRRTAGLSQARLGDLLGVSRQTINAIEREKYDPSLPLAFALAGVFGVRIEDIFTPDGKEPRPAVPVARDPAAGR</sequence>
<dbReference type="SMART" id="SM00530">
    <property type="entry name" value="HTH_XRE"/>
    <property type="match status" value="1"/>
</dbReference>
<dbReference type="InterPro" id="IPR001387">
    <property type="entry name" value="Cro/C1-type_HTH"/>
</dbReference>
<evidence type="ECO:0000313" key="4">
    <source>
        <dbReference type="Proteomes" id="UP000645966"/>
    </source>
</evidence>
<gene>
    <name evidence="3" type="ORF">JDV75_03130</name>
</gene>
<dbReference type="RefSeq" id="WP_198737793.1">
    <property type="nucleotide sequence ID" value="NZ_JAEIOS010000010.1"/>
</dbReference>
<dbReference type="PANTHER" id="PTHR46558:SF4">
    <property type="entry name" value="DNA-BIDING PHAGE PROTEIN"/>
    <property type="match status" value="1"/>
</dbReference>
<keyword evidence="1" id="KW-0238">DNA-binding</keyword>
<dbReference type="Pfam" id="PF01381">
    <property type="entry name" value="HTH_3"/>
    <property type="match status" value="1"/>
</dbReference>
<dbReference type="PROSITE" id="PS50943">
    <property type="entry name" value="HTH_CROC1"/>
    <property type="match status" value="1"/>
</dbReference>
<dbReference type="CDD" id="cd00093">
    <property type="entry name" value="HTH_XRE"/>
    <property type="match status" value="1"/>
</dbReference>
<protein>
    <submittedName>
        <fullName evidence="3">Helix-turn-helix transcriptional regulator</fullName>
    </submittedName>
</protein>
<feature type="domain" description="HTH cro/C1-type" evidence="2">
    <location>
        <begin position="7"/>
        <end position="59"/>
    </location>
</feature>
<dbReference type="EMBL" id="JAEIOS010000010">
    <property type="protein sequence ID" value="MBI8988755.1"/>
    <property type="molecule type" value="Genomic_DNA"/>
</dbReference>
<keyword evidence="4" id="KW-1185">Reference proteome</keyword>
<dbReference type="InterPro" id="IPR010982">
    <property type="entry name" value="Lambda_DNA-bd_dom_sf"/>
</dbReference>